<dbReference type="EMBL" id="CP003261">
    <property type="protein sequence ID" value="AGK99059.1"/>
    <property type="molecule type" value="Genomic_DNA"/>
</dbReference>
<evidence type="ECO:0000313" key="1">
    <source>
        <dbReference type="EMBL" id="AGK99059.1"/>
    </source>
</evidence>
<gene>
    <name evidence="1" type="ORF">Clopa_4342</name>
</gene>
<name>R4KEU8_CLOPA</name>
<dbReference type="HOGENOM" id="CLU_3381298_0_0_9"/>
<reference evidence="1 2" key="1">
    <citation type="submission" date="2012-01" db="EMBL/GenBank/DDBJ databases">
        <title>Complete sequence of chromosome of Clostridium pasteurianum BC1.</title>
        <authorList>
            <consortium name="US DOE Joint Genome Institute"/>
            <person name="Lucas S."/>
            <person name="Han J."/>
            <person name="Lapidus A."/>
            <person name="Cheng J.-F."/>
            <person name="Goodwin L."/>
            <person name="Pitluck S."/>
            <person name="Peters L."/>
            <person name="Mikhailova N."/>
            <person name="Teshima H."/>
            <person name="Detter J.C."/>
            <person name="Han C."/>
            <person name="Tapia R."/>
            <person name="Land M."/>
            <person name="Hauser L."/>
            <person name="Kyrpides N."/>
            <person name="Ivanova N."/>
            <person name="Pagani I."/>
            <person name="Dunn J."/>
            <person name="Taghavi S."/>
            <person name="Francis A."/>
            <person name="van der Lelie D."/>
            <person name="Woyke T."/>
        </authorList>
    </citation>
    <scope>NUCLEOTIDE SEQUENCE [LARGE SCALE GENOMIC DNA]</scope>
    <source>
        <strain evidence="1 2">BC1</strain>
    </source>
</reference>
<proteinExistence type="predicted"/>
<dbReference type="KEGG" id="cpas:Clopa_4342"/>
<dbReference type="Proteomes" id="UP000013523">
    <property type="component" value="Chromosome"/>
</dbReference>
<organism evidence="1 2">
    <name type="scientific">Clostridium pasteurianum BC1</name>
    <dbReference type="NCBI Taxonomy" id="86416"/>
    <lineage>
        <taxon>Bacteria</taxon>
        <taxon>Bacillati</taxon>
        <taxon>Bacillota</taxon>
        <taxon>Clostridia</taxon>
        <taxon>Eubacteriales</taxon>
        <taxon>Clostridiaceae</taxon>
        <taxon>Clostridium</taxon>
    </lineage>
</organism>
<protein>
    <submittedName>
        <fullName evidence="1">Uncharacterized protein</fullName>
    </submittedName>
</protein>
<accession>R4KEU8</accession>
<keyword evidence="2" id="KW-1185">Reference proteome</keyword>
<sequence length="33" mass="3954">MNYMDLHEKIGGINYGSFRQIGSRKYIYIERSL</sequence>
<dbReference type="AlphaFoldDB" id="R4KEU8"/>
<evidence type="ECO:0000313" key="2">
    <source>
        <dbReference type="Proteomes" id="UP000013523"/>
    </source>
</evidence>